<evidence type="ECO:0000313" key="1">
    <source>
        <dbReference type="EMBL" id="CDQ41539.1"/>
    </source>
</evidence>
<protein>
    <submittedName>
        <fullName evidence="1">Uncharacterized protein</fullName>
    </submittedName>
</protein>
<evidence type="ECO:0000313" key="2">
    <source>
        <dbReference type="Proteomes" id="UP000028875"/>
    </source>
</evidence>
<dbReference type="Proteomes" id="UP000028875">
    <property type="component" value="Unassembled WGS sequence"/>
</dbReference>
<dbReference type="AlphaFoldDB" id="A0A024QGC2"/>
<keyword evidence="2" id="KW-1185">Reference proteome</keyword>
<dbReference type="STRING" id="1462526.BN990_03912"/>
<sequence>MVLETDKNASVIVTSQFVQGDKKRFKDYVNYLDRDEAKYKNDFSMYNNYMEDEEKATS</sequence>
<dbReference type="EMBL" id="CCDP010000003">
    <property type="protein sequence ID" value="CDQ41539.1"/>
    <property type="molecule type" value="Genomic_DNA"/>
</dbReference>
<reference evidence="2" key="2">
    <citation type="submission" date="2014-05" db="EMBL/GenBank/DDBJ databases">
        <title>Draft genome sequence of Virgibacillus massiliensis Vm-5.</title>
        <authorList>
            <person name="Khelaifia S."/>
            <person name="Croce O."/>
            <person name="Lagier J.C."/>
            <person name="Raoult D."/>
        </authorList>
    </citation>
    <scope>NUCLEOTIDE SEQUENCE [LARGE SCALE GENOMIC DNA]</scope>
    <source>
        <strain evidence="2">Vm-5</strain>
    </source>
</reference>
<comment type="caution">
    <text evidence="1">The sequence shown here is derived from an EMBL/GenBank/DDBJ whole genome shotgun (WGS) entry which is preliminary data.</text>
</comment>
<name>A0A024QGC2_9BACI</name>
<accession>A0A024QGC2</accession>
<reference evidence="1 2" key="1">
    <citation type="submission" date="2014-03" db="EMBL/GenBank/DDBJ databases">
        <authorList>
            <person name="Urmite Genomes U."/>
        </authorList>
    </citation>
    <scope>NUCLEOTIDE SEQUENCE [LARGE SCALE GENOMIC DNA]</scope>
    <source>
        <strain evidence="1 2">Vm-5</strain>
    </source>
</reference>
<proteinExistence type="predicted"/>
<gene>
    <name evidence="1" type="ORF">BN990_03912</name>
</gene>
<organism evidence="1 2">
    <name type="scientific">Virgibacillus massiliensis</name>
    <dbReference type="NCBI Taxonomy" id="1462526"/>
    <lineage>
        <taxon>Bacteria</taxon>
        <taxon>Bacillati</taxon>
        <taxon>Bacillota</taxon>
        <taxon>Bacilli</taxon>
        <taxon>Bacillales</taxon>
        <taxon>Bacillaceae</taxon>
        <taxon>Virgibacillus</taxon>
    </lineage>
</organism>